<name>A0A0R1W641_9LACO</name>
<keyword evidence="2" id="KW-1185">Reference proteome</keyword>
<gene>
    <name evidence="1" type="ORF">FD16_GL001258</name>
</gene>
<dbReference type="Proteomes" id="UP000051820">
    <property type="component" value="Unassembled WGS sequence"/>
</dbReference>
<dbReference type="AlphaFoldDB" id="A0A0R1W641"/>
<organism evidence="1 2">
    <name type="scientific">Paucilactobacillus suebicus DSM 5007 = KCTC 3549</name>
    <dbReference type="NCBI Taxonomy" id="1423807"/>
    <lineage>
        <taxon>Bacteria</taxon>
        <taxon>Bacillati</taxon>
        <taxon>Bacillota</taxon>
        <taxon>Bacilli</taxon>
        <taxon>Lactobacillales</taxon>
        <taxon>Lactobacillaceae</taxon>
        <taxon>Paucilactobacillus</taxon>
    </lineage>
</organism>
<evidence type="ECO:0000313" key="1">
    <source>
        <dbReference type="EMBL" id="KRM13114.1"/>
    </source>
</evidence>
<protein>
    <submittedName>
        <fullName evidence="1">Uncharacterized protein</fullName>
    </submittedName>
</protein>
<accession>A0A0R1W641</accession>
<dbReference type="PATRIC" id="fig|1423807.3.peg.1284"/>
<dbReference type="EMBL" id="AZGF01000003">
    <property type="protein sequence ID" value="KRM13114.1"/>
    <property type="molecule type" value="Genomic_DNA"/>
</dbReference>
<comment type="caution">
    <text evidence="1">The sequence shown here is derived from an EMBL/GenBank/DDBJ whole genome shotgun (WGS) entry which is preliminary data.</text>
</comment>
<reference evidence="1 2" key="1">
    <citation type="journal article" date="2015" name="Genome Announc.">
        <title>Expanding the biotechnology potential of lactobacilli through comparative genomics of 213 strains and associated genera.</title>
        <authorList>
            <person name="Sun Z."/>
            <person name="Harris H.M."/>
            <person name="McCann A."/>
            <person name="Guo C."/>
            <person name="Argimon S."/>
            <person name="Zhang W."/>
            <person name="Yang X."/>
            <person name="Jeffery I.B."/>
            <person name="Cooney J.C."/>
            <person name="Kagawa T.F."/>
            <person name="Liu W."/>
            <person name="Song Y."/>
            <person name="Salvetti E."/>
            <person name="Wrobel A."/>
            <person name="Rasinkangas P."/>
            <person name="Parkhill J."/>
            <person name="Rea M.C."/>
            <person name="O'Sullivan O."/>
            <person name="Ritari J."/>
            <person name="Douillard F.P."/>
            <person name="Paul Ross R."/>
            <person name="Yang R."/>
            <person name="Briner A.E."/>
            <person name="Felis G.E."/>
            <person name="de Vos W.M."/>
            <person name="Barrangou R."/>
            <person name="Klaenhammer T.R."/>
            <person name="Caufield P.W."/>
            <person name="Cui Y."/>
            <person name="Zhang H."/>
            <person name="O'Toole P.W."/>
        </authorList>
    </citation>
    <scope>NUCLEOTIDE SEQUENCE [LARGE SCALE GENOMIC DNA]</scope>
    <source>
        <strain evidence="1 2">DSM 5007</strain>
    </source>
</reference>
<evidence type="ECO:0000313" key="2">
    <source>
        <dbReference type="Proteomes" id="UP000051820"/>
    </source>
</evidence>
<sequence>MTRPMHRKHYRVDNDTDLNNLIKDLKKRGYEWFSPTLANQPINMPSVVHVDPNTMTITTSDIPLLSQEDIDYDIVKYTSGDNLDLPDGR</sequence>
<dbReference type="RefSeq" id="WP_010622132.1">
    <property type="nucleotide sequence ID" value="NZ_AZGF01000003.1"/>
</dbReference>
<proteinExistence type="predicted"/>